<dbReference type="Proteomes" id="UP000247810">
    <property type="component" value="Unassembled WGS sequence"/>
</dbReference>
<evidence type="ECO:0000259" key="10">
    <source>
        <dbReference type="Pfam" id="PF00733"/>
    </source>
</evidence>
<dbReference type="OrthoDB" id="409189at2759"/>
<dbReference type="AlphaFoldDB" id="A0A319D630"/>
<dbReference type="PIRSF" id="PIRSF001589">
    <property type="entry name" value="Asn_synthetase_glu-h"/>
    <property type="match status" value="1"/>
</dbReference>
<evidence type="ECO:0000256" key="5">
    <source>
        <dbReference type="ARBA" id="ARBA00022888"/>
    </source>
</evidence>
<gene>
    <name evidence="11" type="ORF">BO71DRAFT_456709</name>
</gene>
<dbReference type="PANTHER" id="PTHR11772:SF17">
    <property type="entry name" value="ASPARAGINE SYNTHETASE (EUROFUNG)"/>
    <property type="match status" value="1"/>
</dbReference>
<dbReference type="Gene3D" id="3.40.50.620">
    <property type="entry name" value="HUPs"/>
    <property type="match status" value="1"/>
</dbReference>
<evidence type="ECO:0000256" key="6">
    <source>
        <dbReference type="ARBA" id="ARBA00029440"/>
    </source>
</evidence>
<keyword evidence="12" id="KW-1185">Reference proteome</keyword>
<feature type="domain" description="Asparagine synthetase" evidence="10">
    <location>
        <begin position="76"/>
        <end position="460"/>
    </location>
</feature>
<dbReference type="Pfam" id="PF00733">
    <property type="entry name" value="Asn_synthase"/>
    <property type="match status" value="1"/>
</dbReference>
<dbReference type="GO" id="GO:0005829">
    <property type="term" value="C:cytosol"/>
    <property type="evidence" value="ECO:0007669"/>
    <property type="project" value="TreeGrafter"/>
</dbReference>
<reference evidence="11 12" key="1">
    <citation type="submission" date="2018-02" db="EMBL/GenBank/DDBJ databases">
        <title>The genomes of Aspergillus section Nigri reveals drivers in fungal speciation.</title>
        <authorList>
            <consortium name="DOE Joint Genome Institute"/>
            <person name="Vesth T.C."/>
            <person name="Nybo J."/>
            <person name="Theobald S."/>
            <person name="Brandl J."/>
            <person name="Frisvad J.C."/>
            <person name="Nielsen K.F."/>
            <person name="Lyhne E.K."/>
            <person name="Kogle M.E."/>
            <person name="Kuo A."/>
            <person name="Riley R."/>
            <person name="Clum A."/>
            <person name="Nolan M."/>
            <person name="Lipzen A."/>
            <person name="Salamov A."/>
            <person name="Henrissat B."/>
            <person name="Wiebenga A."/>
            <person name="De vries R.P."/>
            <person name="Grigoriev I.V."/>
            <person name="Mortensen U.H."/>
            <person name="Andersen M.R."/>
            <person name="Baker S.E."/>
        </authorList>
    </citation>
    <scope>NUCLEOTIDE SEQUENCE [LARGE SCALE GENOMIC DNA]</scope>
    <source>
        <strain evidence="11 12">CBS 707.79</strain>
    </source>
</reference>
<dbReference type="GO" id="GO:0006529">
    <property type="term" value="P:asparagine biosynthetic process"/>
    <property type="evidence" value="ECO:0007669"/>
    <property type="project" value="UniProtKB-KW"/>
</dbReference>
<dbReference type="EMBL" id="KZ825911">
    <property type="protein sequence ID" value="PYH92659.1"/>
    <property type="molecule type" value="Genomic_DNA"/>
</dbReference>
<proteinExistence type="predicted"/>
<accession>A0A319D630</accession>
<protein>
    <recommendedName>
        <fullName evidence="1">asparagine synthase (glutamine-hydrolyzing)</fullName>
        <ecNumber evidence="1">6.3.5.4</ecNumber>
    </recommendedName>
</protein>
<dbReference type="GO" id="GO:0005524">
    <property type="term" value="F:ATP binding"/>
    <property type="evidence" value="ECO:0007669"/>
    <property type="project" value="UniProtKB-KW"/>
</dbReference>
<dbReference type="PANTHER" id="PTHR11772">
    <property type="entry name" value="ASPARAGINE SYNTHETASE"/>
    <property type="match status" value="1"/>
</dbReference>
<dbReference type="InterPro" id="IPR001962">
    <property type="entry name" value="Asn_synthase"/>
</dbReference>
<evidence type="ECO:0000256" key="9">
    <source>
        <dbReference type="PIRSR" id="PIRSR001589-3"/>
    </source>
</evidence>
<evidence type="ECO:0000256" key="4">
    <source>
        <dbReference type="ARBA" id="ARBA00022840"/>
    </source>
</evidence>
<sequence length="493" mass="55685">MAPEWSIQSIQEHGTLFDDRIYFEGVFTILPGRCIISQGFGQVEHGRYWDSCYPDKASQLDQRQDYSIEDEMVAGVQQRLMNAVRLRMQADVPVGVYLSGGIDSSAIAGLVKNIMDERIQSGGADCEQSSRLKCFTVQFDEGSGADESDIARRTAQWLDAELHVVHVTEELLASRFEETIWFGETVFPELTGVCKLHLAQLAKSQGIRAVITGEGSDEHFGGYPMFRADMIEEKDHSWPASYFPSDQDIKQSVYRAFDGWGFKDLGALDSSSTLCMLQNTQIIHGFAKATLPPLTLWANSLPVSDPHAVLAERLPQDGTARKWHSLHTTQYLWLQSILPVIILRIIGDNIDMVHQVESRPAFLDHHVTEYVNGIPPSLKMKYDPDTGSFNEKYILRQAMKPFITDELYKRRKHPFITPMNWKAGGPLENLFRNLITQHNVTQLGFVDWDQANWALNNAFGKENPTAFKSAMVVAQFVVLMQRFQVKPAIPCPN</sequence>
<evidence type="ECO:0000313" key="11">
    <source>
        <dbReference type="EMBL" id="PYH92659.1"/>
    </source>
</evidence>
<evidence type="ECO:0000256" key="8">
    <source>
        <dbReference type="PIRNR" id="PIRNR001589"/>
    </source>
</evidence>
<dbReference type="GO" id="GO:0004066">
    <property type="term" value="F:asparagine synthase (glutamine-hydrolyzing) activity"/>
    <property type="evidence" value="ECO:0007669"/>
    <property type="project" value="UniProtKB-EC"/>
</dbReference>
<dbReference type="CDD" id="cd01991">
    <property type="entry name" value="Asn_synthase_B_C"/>
    <property type="match status" value="1"/>
</dbReference>
<evidence type="ECO:0000313" key="12">
    <source>
        <dbReference type="Proteomes" id="UP000247810"/>
    </source>
</evidence>
<dbReference type="InterPro" id="IPR050795">
    <property type="entry name" value="Asn_Synthetase"/>
</dbReference>
<evidence type="ECO:0000256" key="7">
    <source>
        <dbReference type="ARBA" id="ARBA00048741"/>
    </source>
</evidence>
<comment type="pathway">
    <text evidence="6">Amino-acid biosynthesis.</text>
</comment>
<keyword evidence="3 8" id="KW-0547">Nucleotide-binding</keyword>
<evidence type="ECO:0000256" key="1">
    <source>
        <dbReference type="ARBA" id="ARBA00012737"/>
    </source>
</evidence>
<dbReference type="VEuPathDB" id="FungiDB:BO71DRAFT_456709"/>
<keyword evidence="2" id="KW-0028">Amino-acid biosynthesis</keyword>
<dbReference type="InterPro" id="IPR014729">
    <property type="entry name" value="Rossmann-like_a/b/a_fold"/>
</dbReference>
<keyword evidence="5" id="KW-0061">Asparagine biosynthesis</keyword>
<name>A0A319D630_9EURO</name>
<organism evidence="11 12">
    <name type="scientific">Aspergillus ellipticus CBS 707.79</name>
    <dbReference type="NCBI Taxonomy" id="1448320"/>
    <lineage>
        <taxon>Eukaryota</taxon>
        <taxon>Fungi</taxon>
        <taxon>Dikarya</taxon>
        <taxon>Ascomycota</taxon>
        <taxon>Pezizomycotina</taxon>
        <taxon>Eurotiomycetes</taxon>
        <taxon>Eurotiomycetidae</taxon>
        <taxon>Eurotiales</taxon>
        <taxon>Aspergillaceae</taxon>
        <taxon>Aspergillus</taxon>
        <taxon>Aspergillus subgen. Circumdati</taxon>
    </lineage>
</organism>
<dbReference type="SUPFAM" id="SSF52402">
    <property type="entry name" value="Adenine nucleotide alpha hydrolases-like"/>
    <property type="match status" value="1"/>
</dbReference>
<dbReference type="EC" id="6.3.5.4" evidence="1"/>
<feature type="site" description="Important for beta-aspartyl-AMP intermediate formation" evidence="9">
    <location>
        <position position="214"/>
    </location>
</feature>
<comment type="catalytic activity">
    <reaction evidence="7">
        <text>L-aspartate + L-glutamine + ATP + H2O = L-asparagine + L-glutamate + AMP + diphosphate + H(+)</text>
        <dbReference type="Rhea" id="RHEA:12228"/>
        <dbReference type="ChEBI" id="CHEBI:15377"/>
        <dbReference type="ChEBI" id="CHEBI:15378"/>
        <dbReference type="ChEBI" id="CHEBI:29985"/>
        <dbReference type="ChEBI" id="CHEBI:29991"/>
        <dbReference type="ChEBI" id="CHEBI:30616"/>
        <dbReference type="ChEBI" id="CHEBI:33019"/>
        <dbReference type="ChEBI" id="CHEBI:58048"/>
        <dbReference type="ChEBI" id="CHEBI:58359"/>
        <dbReference type="ChEBI" id="CHEBI:456215"/>
        <dbReference type="EC" id="6.3.5.4"/>
    </reaction>
</comment>
<dbReference type="STRING" id="1448320.A0A319D630"/>
<evidence type="ECO:0000256" key="2">
    <source>
        <dbReference type="ARBA" id="ARBA00022605"/>
    </source>
</evidence>
<dbReference type="InterPro" id="IPR006426">
    <property type="entry name" value="Asn_synth_AEB"/>
</dbReference>
<keyword evidence="4 8" id="KW-0067">ATP-binding</keyword>
<evidence type="ECO:0000256" key="3">
    <source>
        <dbReference type="ARBA" id="ARBA00022741"/>
    </source>
</evidence>